<evidence type="ECO:0000313" key="2">
    <source>
        <dbReference type="EMBL" id="CAH3185964.1"/>
    </source>
</evidence>
<evidence type="ECO:0000313" key="3">
    <source>
        <dbReference type="Proteomes" id="UP001159405"/>
    </source>
</evidence>
<name>A0ABN8S3C9_9CNID</name>
<accession>A0ABN8S3C9</accession>
<protein>
    <recommendedName>
        <fullName evidence="4">ShKT domain-containing protein</fullName>
    </recommendedName>
</protein>
<sequence length="87" mass="9691">ESLPRLSYAEDEKPLSTSPTPSITTPGECIDEYGTAYCKIFIQQPEDRLIYCDPYSNTFVSHANFITFTQTACKASCGNCPKANSRR</sequence>
<proteinExistence type="predicted"/>
<keyword evidence="3" id="KW-1185">Reference proteome</keyword>
<comment type="caution">
    <text evidence="2">The sequence shown here is derived from an EMBL/GenBank/DDBJ whole genome shotgun (WGS) entry which is preliminary data.</text>
</comment>
<reference evidence="2 3" key="1">
    <citation type="submission" date="2022-05" db="EMBL/GenBank/DDBJ databases">
        <authorList>
            <consortium name="Genoscope - CEA"/>
            <person name="William W."/>
        </authorList>
    </citation>
    <scope>NUCLEOTIDE SEQUENCE [LARGE SCALE GENOMIC DNA]</scope>
</reference>
<dbReference type="Proteomes" id="UP001159405">
    <property type="component" value="Unassembled WGS sequence"/>
</dbReference>
<gene>
    <name evidence="2" type="ORF">PLOB_00033804</name>
</gene>
<dbReference type="EMBL" id="CALNXK010000453">
    <property type="protein sequence ID" value="CAH3185964.1"/>
    <property type="molecule type" value="Genomic_DNA"/>
</dbReference>
<evidence type="ECO:0008006" key="4">
    <source>
        <dbReference type="Google" id="ProtNLM"/>
    </source>
</evidence>
<evidence type="ECO:0000256" key="1">
    <source>
        <dbReference type="SAM" id="MobiDB-lite"/>
    </source>
</evidence>
<feature type="non-terminal residue" evidence="2">
    <location>
        <position position="1"/>
    </location>
</feature>
<feature type="region of interest" description="Disordered" evidence="1">
    <location>
        <begin position="1"/>
        <end position="23"/>
    </location>
</feature>
<organism evidence="2 3">
    <name type="scientific">Porites lobata</name>
    <dbReference type="NCBI Taxonomy" id="104759"/>
    <lineage>
        <taxon>Eukaryota</taxon>
        <taxon>Metazoa</taxon>
        <taxon>Cnidaria</taxon>
        <taxon>Anthozoa</taxon>
        <taxon>Hexacorallia</taxon>
        <taxon>Scleractinia</taxon>
        <taxon>Fungiina</taxon>
        <taxon>Poritidae</taxon>
        <taxon>Porites</taxon>
    </lineage>
</organism>